<dbReference type="PANTHER" id="PTHR34142:SF1">
    <property type="entry name" value="GLYCOSIDE HYDROLASE FAMILY 5 DOMAIN-CONTAINING PROTEIN"/>
    <property type="match status" value="1"/>
</dbReference>
<feature type="domain" description="Glycoside hydrolase family 5" evidence="4">
    <location>
        <begin position="33"/>
        <end position="313"/>
    </location>
</feature>
<dbReference type="GO" id="GO:0009251">
    <property type="term" value="P:glucan catabolic process"/>
    <property type="evidence" value="ECO:0007669"/>
    <property type="project" value="TreeGrafter"/>
</dbReference>
<keyword evidence="2 3" id="KW-0326">Glycosidase</keyword>
<dbReference type="SUPFAM" id="SSF51445">
    <property type="entry name" value="(Trans)glycosidases"/>
    <property type="match status" value="1"/>
</dbReference>
<reference evidence="5 6" key="1">
    <citation type="journal article" date="2020" name="Biotechnol. Biofuels">
        <title>New insights from the biogas microbiome by comprehensive genome-resolved metagenomics of nearly 1600 species originating from multiple anaerobic digesters.</title>
        <authorList>
            <person name="Campanaro S."/>
            <person name="Treu L."/>
            <person name="Rodriguez-R L.M."/>
            <person name="Kovalovszki A."/>
            <person name="Ziels R.M."/>
            <person name="Maus I."/>
            <person name="Zhu X."/>
            <person name="Kougias P.G."/>
            <person name="Basile A."/>
            <person name="Luo G."/>
            <person name="Schluter A."/>
            <person name="Konstantinidis K.T."/>
            <person name="Angelidaki I."/>
        </authorList>
    </citation>
    <scope>NUCLEOTIDE SEQUENCE [LARGE SCALE GENOMIC DNA]</scope>
    <source>
        <strain evidence="5">AS15tlH2ME_198</strain>
    </source>
</reference>
<evidence type="ECO:0000313" key="6">
    <source>
        <dbReference type="Proteomes" id="UP000557899"/>
    </source>
</evidence>
<keyword evidence="1 3" id="KW-0378">Hydrolase</keyword>
<name>A0A7X6SW90_9CORY</name>
<accession>A0A7X6SW90</accession>
<dbReference type="PANTHER" id="PTHR34142">
    <property type="entry name" value="ENDO-BETA-1,4-GLUCANASE A"/>
    <property type="match status" value="1"/>
</dbReference>
<dbReference type="Proteomes" id="UP000557899">
    <property type="component" value="Unassembled WGS sequence"/>
</dbReference>
<evidence type="ECO:0000259" key="4">
    <source>
        <dbReference type="Pfam" id="PF00150"/>
    </source>
</evidence>
<evidence type="ECO:0000256" key="1">
    <source>
        <dbReference type="ARBA" id="ARBA00022801"/>
    </source>
</evidence>
<dbReference type="InterPro" id="IPR017853">
    <property type="entry name" value="GH"/>
</dbReference>
<evidence type="ECO:0000256" key="2">
    <source>
        <dbReference type="ARBA" id="ARBA00023295"/>
    </source>
</evidence>
<comment type="caution">
    <text evidence="5">The sequence shown here is derived from an EMBL/GenBank/DDBJ whole genome shotgun (WGS) entry which is preliminary data.</text>
</comment>
<gene>
    <name evidence="5" type="ORF">GX859_08225</name>
</gene>
<dbReference type="Gene3D" id="3.20.20.80">
    <property type="entry name" value="Glycosidases"/>
    <property type="match status" value="1"/>
</dbReference>
<dbReference type="EMBL" id="JAAZHI010000166">
    <property type="protein sequence ID" value="NLA56266.1"/>
    <property type="molecule type" value="Genomic_DNA"/>
</dbReference>
<evidence type="ECO:0000313" key="5">
    <source>
        <dbReference type="EMBL" id="NLA56266.1"/>
    </source>
</evidence>
<dbReference type="GO" id="GO:0004553">
    <property type="term" value="F:hydrolase activity, hydrolyzing O-glycosyl compounds"/>
    <property type="evidence" value="ECO:0007669"/>
    <property type="project" value="InterPro"/>
</dbReference>
<proteinExistence type="inferred from homology"/>
<dbReference type="Pfam" id="PF00150">
    <property type="entry name" value="Cellulase"/>
    <property type="match status" value="1"/>
</dbReference>
<organism evidence="5 6">
    <name type="scientific">Corynebacterium humireducens</name>
    <dbReference type="NCBI Taxonomy" id="1223514"/>
    <lineage>
        <taxon>Bacteria</taxon>
        <taxon>Bacillati</taxon>
        <taxon>Actinomycetota</taxon>
        <taxon>Actinomycetes</taxon>
        <taxon>Mycobacteriales</taxon>
        <taxon>Corynebacteriaceae</taxon>
        <taxon>Corynebacterium</taxon>
    </lineage>
</organism>
<evidence type="ECO:0000256" key="3">
    <source>
        <dbReference type="RuleBase" id="RU361153"/>
    </source>
</evidence>
<dbReference type="AlphaFoldDB" id="A0A7X6SW90"/>
<dbReference type="InterPro" id="IPR001547">
    <property type="entry name" value="Glyco_hydro_5"/>
</dbReference>
<comment type="similarity">
    <text evidence="3">Belongs to the glycosyl hydrolase 5 (cellulase A) family.</text>
</comment>
<protein>
    <submittedName>
        <fullName evidence="5">Glycoside hydrolase family 5 protein</fullName>
    </submittedName>
</protein>
<sequence length="344" mass="38393">MTPTNELHLNGPEYGAALNERTSTFSNDRPGRYGTDYHYDGPESMEFLASRGWRQVKVPVRWERIQPTIRGSLDAAELERLQAFVDHCGAAGLLVNIDIHNYGLYYRDINGTGHRTPIGHSTLPVSAFADLWHRLALAFRESPHVSAFTLMAEPQDRGGLRGGVWRDASRAAVTTIHRVDPHREIHVAGWQWSSLRHWARNNPAPWISDPGIRYCAHHYWDSDGSGEYTQSFATVVRQAVREGYTAGGLPTALHTRIEENLADFAAWLQAAGARGVIGEIGWPHDDPDWNDLADWYLGRVAAHGLPVAHWQAGEWGDWDDLALYEGSPLSGVRASALVAESHLR</sequence>